<feature type="region of interest" description="Disordered" evidence="1">
    <location>
        <begin position="1"/>
        <end position="24"/>
    </location>
</feature>
<evidence type="ECO:0000313" key="2">
    <source>
        <dbReference type="EMBL" id="OZJ03725.1"/>
    </source>
</evidence>
<accession>A0A261XZD1</accession>
<protein>
    <submittedName>
        <fullName evidence="2">Uncharacterized protein</fullName>
    </submittedName>
</protein>
<gene>
    <name evidence="2" type="ORF">BZG36_04150</name>
</gene>
<reference evidence="2 3" key="1">
    <citation type="journal article" date="2017" name="Mycologia">
        <title>Bifiguratus adelaidae, gen. et sp. nov., a new member of Mucoromycotina in endophytic and soil-dwelling habitats.</title>
        <authorList>
            <person name="Torres-Cruz T.J."/>
            <person name="Billingsley Tobias T.L."/>
            <person name="Almatruk M."/>
            <person name="Hesse C."/>
            <person name="Kuske C.R."/>
            <person name="Desiro A."/>
            <person name="Benucci G.M."/>
            <person name="Bonito G."/>
            <person name="Stajich J.E."/>
            <person name="Dunlap C."/>
            <person name="Arnold A.E."/>
            <person name="Porras-Alfaro A."/>
        </authorList>
    </citation>
    <scope>NUCLEOTIDE SEQUENCE [LARGE SCALE GENOMIC DNA]</scope>
    <source>
        <strain evidence="2 3">AZ0501</strain>
    </source>
</reference>
<evidence type="ECO:0000256" key="1">
    <source>
        <dbReference type="SAM" id="MobiDB-lite"/>
    </source>
</evidence>
<feature type="compositionally biased region" description="Polar residues" evidence="1">
    <location>
        <begin position="136"/>
        <end position="149"/>
    </location>
</feature>
<organism evidence="2 3">
    <name type="scientific">Bifiguratus adelaidae</name>
    <dbReference type="NCBI Taxonomy" id="1938954"/>
    <lineage>
        <taxon>Eukaryota</taxon>
        <taxon>Fungi</taxon>
        <taxon>Fungi incertae sedis</taxon>
        <taxon>Mucoromycota</taxon>
        <taxon>Mucoromycotina</taxon>
        <taxon>Endogonomycetes</taxon>
        <taxon>Endogonales</taxon>
        <taxon>Endogonales incertae sedis</taxon>
        <taxon>Bifiguratus</taxon>
    </lineage>
</organism>
<dbReference type="Proteomes" id="UP000242875">
    <property type="component" value="Unassembled WGS sequence"/>
</dbReference>
<keyword evidence="3" id="KW-1185">Reference proteome</keyword>
<evidence type="ECO:0000313" key="3">
    <source>
        <dbReference type="Proteomes" id="UP000242875"/>
    </source>
</evidence>
<feature type="compositionally biased region" description="Polar residues" evidence="1">
    <location>
        <begin position="1"/>
        <end position="19"/>
    </location>
</feature>
<dbReference type="OrthoDB" id="5599613at2759"/>
<proteinExistence type="predicted"/>
<name>A0A261XZD1_9FUNG</name>
<dbReference type="AlphaFoldDB" id="A0A261XZD1"/>
<feature type="region of interest" description="Disordered" evidence="1">
    <location>
        <begin position="120"/>
        <end position="167"/>
    </location>
</feature>
<sequence>MLNLGNDTENAFEGTTSHIKPSLDGRNVRRVATFTGRVPLMDKDENVMNDNENVSSTRPRKRPKYMTLVDVEDEELVSSIAHSDDEKFNLSGDDDDLEDLHFGKKGSLAEVGYSLRLPQSDEARTHLRRSERTRGKQLNYSTSTTPIDTFNEDYSSEQSTTPKTPSITSKYSISKLLKEKESKQKRLNTLYASKVPSSDHSALDSDDDSVLSSEHKDHLFDVLTEEMHDLQQSTIVVFTEIPRSLPTPQLQTALYDPPADDYSFYAYIIESSQTTTGMRQLLQSRLLSYRMKQAVFSTDCLMSAMALDVVILAIKASKLHLVLPSERFVGMMRLLGMGHAFVDCAKDIASMQKNTHRSASSPSINIHAHLSILLDIQCSCLSTNPTSYTLNDVQRLLLLLARIALDTNMQSLEARLRRTLTAAMMPIPHSELDAFLLAHMLHLFSSAYQPTLQFRSQVAAHVFESFNQDYKQKLNLANAPLLDRICQLVSPHNPNFKVQGNQTDYERMAALIRLCDLSLGKAEATEPVLSLEKELRHLHGRILDPRGAFLNRTMTKDVIQRLQMRLYLTVVLLLEKRSIAGSLHRYFAP</sequence>
<feature type="compositionally biased region" description="Basic and acidic residues" evidence="1">
    <location>
        <begin position="120"/>
        <end position="134"/>
    </location>
</feature>
<comment type="caution">
    <text evidence="2">The sequence shown here is derived from an EMBL/GenBank/DDBJ whole genome shotgun (WGS) entry which is preliminary data.</text>
</comment>
<dbReference type="EMBL" id="MVBO01000071">
    <property type="protein sequence ID" value="OZJ03725.1"/>
    <property type="molecule type" value="Genomic_DNA"/>
</dbReference>